<feature type="non-terminal residue" evidence="2">
    <location>
        <position position="341"/>
    </location>
</feature>
<proteinExistence type="predicted"/>
<protein>
    <submittedName>
        <fullName evidence="2">Uncharacterized protein</fullName>
    </submittedName>
</protein>
<dbReference type="InterPro" id="IPR036390">
    <property type="entry name" value="WH_DNA-bd_sf"/>
</dbReference>
<feature type="compositionally biased region" description="Basic and acidic residues" evidence="1">
    <location>
        <begin position="161"/>
        <end position="178"/>
    </location>
</feature>
<dbReference type="AlphaFoldDB" id="A0A0F9EQ61"/>
<gene>
    <name evidence="2" type="ORF">LCGC14_2047300</name>
</gene>
<evidence type="ECO:0000256" key="1">
    <source>
        <dbReference type="SAM" id="MobiDB-lite"/>
    </source>
</evidence>
<dbReference type="SUPFAM" id="SSF46785">
    <property type="entry name" value="Winged helix' DNA-binding domain"/>
    <property type="match status" value="1"/>
</dbReference>
<reference evidence="2" key="1">
    <citation type="journal article" date="2015" name="Nature">
        <title>Complex archaea that bridge the gap between prokaryotes and eukaryotes.</title>
        <authorList>
            <person name="Spang A."/>
            <person name="Saw J.H."/>
            <person name="Jorgensen S.L."/>
            <person name="Zaremba-Niedzwiedzka K."/>
            <person name="Martijn J."/>
            <person name="Lind A.E."/>
            <person name="van Eijk R."/>
            <person name="Schleper C."/>
            <person name="Guy L."/>
            <person name="Ettema T.J."/>
        </authorList>
    </citation>
    <scope>NUCLEOTIDE SEQUENCE</scope>
</reference>
<feature type="region of interest" description="Disordered" evidence="1">
    <location>
        <begin position="155"/>
        <end position="178"/>
    </location>
</feature>
<evidence type="ECO:0000313" key="2">
    <source>
        <dbReference type="EMBL" id="KKL76194.1"/>
    </source>
</evidence>
<organism evidence="2">
    <name type="scientific">marine sediment metagenome</name>
    <dbReference type="NCBI Taxonomy" id="412755"/>
    <lineage>
        <taxon>unclassified sequences</taxon>
        <taxon>metagenomes</taxon>
        <taxon>ecological metagenomes</taxon>
    </lineage>
</organism>
<comment type="caution">
    <text evidence="2">The sequence shown here is derived from an EMBL/GenBank/DDBJ whole genome shotgun (WGS) entry which is preliminary data.</text>
</comment>
<name>A0A0F9EQ61_9ZZZZ</name>
<accession>A0A0F9EQ61</accession>
<dbReference type="EMBL" id="LAZR01024125">
    <property type="protein sequence ID" value="KKL76194.1"/>
    <property type="molecule type" value="Genomic_DNA"/>
</dbReference>
<sequence length="341" mass="37707">MAARLTKQQRLILGKLKDQDVNVYVLAKDLDIKAGSVQTQLHSMKKINLCDKNEESIWHVTDEGFEALNEPERPPTMDEEGITPQQVFERIGKRLGYPDDRLSLISDLVWSKDPQDLEWVFQALGQSQVRIDDRRQWVSVWAPQVNQTLPPELLAAMGKPGTKEDKGESKEKEKTGEKKVERAELTGWVIENDEPSWVGVNIGIYTLQDCKDLLMARTLRLNAKTAAEAAGKPAVQPAQPVDSVASLITALTPLINKEKTGEDNELLKAQLELFKHEIIGMIPQGGANNKDSLTQMMEFLKGAKEFGPVLRDMLGFPAPQPTGAAAAGAASLAPVIQLQNK</sequence>